<sequence>MDVEETIGVVGAPHIPQQRGEQLLDAAVRYAEERHWDVFAGTWLVTEEGGERCSCGELDCPAPGAHPSRPDWATQATGSAVAARRMWDKQPAASVLLPTGRTFDALEVPESAGCLALARMERMGTALGPVTSTPYGRMLFFVLPGGALKAPELARKLGWRPSLLDLVARGEGDYVVAPPTRMGSRGSVQWARQPTAANRWLPDAEELVSSLAYACACDAQDARRR</sequence>
<comment type="caution">
    <text evidence="2">The sequence shown here is derived from an EMBL/GenBank/DDBJ whole genome shotgun (WGS) entry which is preliminary data.</text>
</comment>
<name>A0A2A2D671_9ACTN</name>
<dbReference type="AlphaFoldDB" id="A0A2A2D671"/>
<gene>
    <name evidence="2" type="ORF">CK936_15930</name>
</gene>
<evidence type="ECO:0000313" key="2">
    <source>
        <dbReference type="EMBL" id="PAU47953.1"/>
    </source>
</evidence>
<dbReference type="Proteomes" id="UP000218944">
    <property type="component" value="Unassembled WGS sequence"/>
</dbReference>
<protein>
    <submittedName>
        <fullName evidence="2">DNA primase</fullName>
    </submittedName>
</protein>
<proteinExistence type="predicted"/>
<evidence type="ECO:0000313" key="3">
    <source>
        <dbReference type="Proteomes" id="UP000218944"/>
    </source>
</evidence>
<accession>A0A2A2D671</accession>
<dbReference type="SMART" id="SM00943">
    <property type="entry name" value="Prim-Pol"/>
    <property type="match status" value="1"/>
</dbReference>
<keyword evidence="3" id="KW-1185">Reference proteome</keyword>
<dbReference type="RefSeq" id="WP_095581627.1">
    <property type="nucleotide sequence ID" value="NZ_JAJQQQ010000005.1"/>
</dbReference>
<dbReference type="Pfam" id="PF09250">
    <property type="entry name" value="Prim-Pol"/>
    <property type="match status" value="1"/>
</dbReference>
<feature type="domain" description="DNA primase/polymerase bifunctional N-terminal" evidence="1">
    <location>
        <begin position="27"/>
        <end position="208"/>
    </location>
</feature>
<reference evidence="2 3" key="1">
    <citation type="submission" date="2017-08" db="EMBL/GenBank/DDBJ databases">
        <title>Genome sequence of Streptomyces albireticuli NRRL B-1670.</title>
        <authorList>
            <person name="Graham D.E."/>
            <person name="Mahan K.M."/>
            <person name="Klingeman D.M."/>
            <person name="Hettich R.L."/>
            <person name="Parry R.J."/>
            <person name="Spain J.C."/>
        </authorList>
    </citation>
    <scope>NUCLEOTIDE SEQUENCE [LARGE SCALE GENOMIC DNA]</scope>
    <source>
        <strain evidence="2 3">NRRL B-1670</strain>
    </source>
</reference>
<evidence type="ECO:0000259" key="1">
    <source>
        <dbReference type="SMART" id="SM00943"/>
    </source>
</evidence>
<dbReference type="InterPro" id="IPR015330">
    <property type="entry name" value="DNA_primase/pol_bifunc_N"/>
</dbReference>
<dbReference type="EMBL" id="NSJV01000311">
    <property type="protein sequence ID" value="PAU47953.1"/>
    <property type="molecule type" value="Genomic_DNA"/>
</dbReference>
<organism evidence="2 3">
    <name type="scientific">Streptomyces albireticuli</name>
    <dbReference type="NCBI Taxonomy" id="1940"/>
    <lineage>
        <taxon>Bacteria</taxon>
        <taxon>Bacillati</taxon>
        <taxon>Actinomycetota</taxon>
        <taxon>Actinomycetes</taxon>
        <taxon>Kitasatosporales</taxon>
        <taxon>Streptomycetaceae</taxon>
        <taxon>Streptomyces</taxon>
    </lineage>
</organism>